<protein>
    <submittedName>
        <fullName evidence="1">Uncharacterized protein</fullName>
    </submittedName>
</protein>
<dbReference type="Proteomes" id="UP000178393">
    <property type="component" value="Unassembled WGS sequence"/>
</dbReference>
<dbReference type="AlphaFoldDB" id="A0A1F5H314"/>
<evidence type="ECO:0000313" key="2">
    <source>
        <dbReference type="Proteomes" id="UP000178393"/>
    </source>
</evidence>
<reference evidence="1 2" key="1">
    <citation type="journal article" date="2016" name="Nat. Commun.">
        <title>Thousands of microbial genomes shed light on interconnected biogeochemical processes in an aquifer system.</title>
        <authorList>
            <person name="Anantharaman K."/>
            <person name="Brown C.T."/>
            <person name="Hug L.A."/>
            <person name="Sharon I."/>
            <person name="Castelle C.J."/>
            <person name="Probst A.J."/>
            <person name="Thomas B.C."/>
            <person name="Singh A."/>
            <person name="Wilkins M.J."/>
            <person name="Karaoz U."/>
            <person name="Brodie E.L."/>
            <person name="Williams K.H."/>
            <person name="Hubbard S.S."/>
            <person name="Banfield J.F."/>
        </authorList>
    </citation>
    <scope>NUCLEOTIDE SEQUENCE [LARGE SCALE GENOMIC DNA]</scope>
</reference>
<organism evidence="1 2">
    <name type="scientific">Candidatus Curtissbacteria bacterium RIFCSPHIGHO2_12_41_11</name>
    <dbReference type="NCBI Taxonomy" id="1797718"/>
    <lineage>
        <taxon>Bacteria</taxon>
        <taxon>Candidatus Curtissiibacteriota</taxon>
    </lineage>
</organism>
<comment type="caution">
    <text evidence="1">The sequence shown here is derived from an EMBL/GenBank/DDBJ whole genome shotgun (WGS) entry which is preliminary data.</text>
</comment>
<name>A0A1F5H314_9BACT</name>
<evidence type="ECO:0000313" key="1">
    <source>
        <dbReference type="EMBL" id="OGD98552.1"/>
    </source>
</evidence>
<accession>A0A1F5H314</accession>
<gene>
    <name evidence="1" type="ORF">A2W45_03730</name>
</gene>
<dbReference type="EMBL" id="MFBH01000045">
    <property type="protein sequence ID" value="OGD98552.1"/>
    <property type="molecule type" value="Genomic_DNA"/>
</dbReference>
<sequence>MAERPKFTYNPFYKETSFGAVSAVLTPVEEFREKVRTAMCLPDQGVVIEIHMPTAVNGNGNNKNKHAGILGAFRESFTKIASELEQWGLKPHSMVAVTHIVAAGTSKRYGFEIRKVSKRQVDHTRLQRARKGYKLTGRYRKAEKEGGKKRKKMGPIFACYQSFDKFMQEFGNHADFVPEGVSS</sequence>
<proteinExistence type="predicted"/>